<gene>
    <name evidence="2" type="ORF">CBP36_20815</name>
</gene>
<geneLocation type="plasmid" evidence="2 3">
    <name>pACP4.2</name>
</geneLocation>
<keyword evidence="2" id="KW-0614">Plasmid</keyword>
<feature type="region of interest" description="Disordered" evidence="1">
    <location>
        <begin position="835"/>
        <end position="890"/>
    </location>
</feature>
<dbReference type="EMBL" id="CP021368">
    <property type="protein sequence ID" value="ART61402.1"/>
    <property type="molecule type" value="Genomic_DNA"/>
</dbReference>
<dbReference type="InterPro" id="IPR007555">
    <property type="entry name" value="DUF499"/>
</dbReference>
<name>A0A240UK28_9BURK</name>
<sequence>MSLKPWREIAVPHEDVLKGTFQQAEFAADISKVHQGIATPEYRDAALFFQRTFITEGMRLLLDSVVKRLAGKGGDPVVQLQTAFGGGKTHTLLAVYHLAKGATPASKMQGIPPILDAAGITELPKARVAVLDGVDLLDLASKPRVHGKTTVKTIWGEMAWQLGGEAAFAKLAEADRDGTAPGKSVLADVIGGSAPCIILMDELVRYVSQFEEGKSLSGGTYDTQLSFIQSLTEALKAVPNAILLASLPFSDREAGSQQGVKALRALEHYFGRVQALWKPVATEEAFEIVRRRLFADVTDRLAAEDVCRAYADYYTANAGDFPPETQESGYLERLKHAYPIHPEVFDRLYEDWSSLDNFQRTRGVLKLMAKVIHRLWTTGNNDLMIQPGSLPLFDSDTRNEAIYYLPQGWDPVLERDIDGERAATTELDNARPLFGSIHACRRIARSVFLGSAPDAGAVGGAKHHRGIELERMLLGCAQPGQVLGHYKDGARALVDRLQYLNSANNRFWFDTRPNLRREMEDRKRRFDLRDDVYPFIKDKLRFANGVFGGTHVFMSSADVPDDWQLRLVVLPPEATFSKGAQSPAIDAATAILKNRGEQPRQKQNRLIFLAPDTDSISRLRDQVTSSLAWKSIVDDVKEGRLNLDGHQTKQASASLDQANDALGRMVRETFKWLLAPLQEAKPGKGIGEIQWDHFQINPAAVNRTEEIEKVLKEHELLITEWSPIHLAKMLQTWFWKDDATAVSALETWQKTCCYLYLPRLREADTLRATIAAGVSSRDFFGIAYGREEGRFQGFNFAQSTTPILDDALLLIEPKAASAFADKLAEEAAERAAAIKEKEAGGSGTGGGSKGDSTVGISTTTTGAGGESSGSGGGSTGAGTGTGTGGGTGGAASTKKTMFFGSVELDPIKAKLQFSDVAEEVLMLFTQKPGVKVRISVEIEAESPSGFDDGIQRAVRENCDQLKFKNRSFED</sequence>
<accession>A0A240UK28</accession>
<dbReference type="AlphaFoldDB" id="A0A240UK28"/>
<evidence type="ECO:0000313" key="3">
    <source>
        <dbReference type="Proteomes" id="UP000194440"/>
    </source>
</evidence>
<feature type="compositionally biased region" description="Gly residues" evidence="1">
    <location>
        <begin position="840"/>
        <end position="849"/>
    </location>
</feature>
<dbReference type="KEGG" id="acis:CBP35_20900"/>
<feature type="compositionally biased region" description="Gly residues" evidence="1">
    <location>
        <begin position="862"/>
        <end position="889"/>
    </location>
</feature>
<organism evidence="2 3">
    <name type="scientific">Acidovorax carolinensis</name>
    <dbReference type="NCBI Taxonomy" id="553814"/>
    <lineage>
        <taxon>Bacteria</taxon>
        <taxon>Pseudomonadati</taxon>
        <taxon>Pseudomonadota</taxon>
        <taxon>Betaproteobacteria</taxon>
        <taxon>Burkholderiales</taxon>
        <taxon>Comamonadaceae</taxon>
        <taxon>Acidovorax</taxon>
    </lineage>
</organism>
<evidence type="ECO:0000313" key="2">
    <source>
        <dbReference type="EMBL" id="ART61402.1"/>
    </source>
</evidence>
<dbReference type="Pfam" id="PF04465">
    <property type="entry name" value="DUF499"/>
    <property type="match status" value="1"/>
</dbReference>
<dbReference type="KEGG" id="acip:CBP36_20815"/>
<dbReference type="Proteomes" id="UP000194440">
    <property type="component" value="Plasmid pACP4.2"/>
</dbReference>
<protein>
    <submittedName>
        <fullName evidence="2">Uncharacterized protein</fullName>
    </submittedName>
</protein>
<evidence type="ECO:0000256" key="1">
    <source>
        <dbReference type="SAM" id="MobiDB-lite"/>
    </source>
</evidence>
<reference evidence="2" key="1">
    <citation type="submission" date="2017-05" db="EMBL/GenBank/DDBJ databases">
        <title>Polyphasic characterization of four soil-derived phenanthrene-degrading Acidovorax strains and proposal of Acidovorax phenanthrenivorans sp. nov.</title>
        <authorList>
            <person name="Singleton D."/>
            <person name="Lee J."/>
            <person name="Dickey A.N."/>
            <person name="Stroud A."/>
            <person name="Scholl E.H."/>
            <person name="Wright F.A."/>
            <person name="Aitken M.D."/>
        </authorList>
    </citation>
    <scope>NUCLEOTIDE SEQUENCE</scope>
    <source>
        <strain evidence="2">P4</strain>
        <plasmid evidence="2">pACP4.2</plasmid>
    </source>
</reference>
<feature type="compositionally biased region" description="Low complexity" evidence="1">
    <location>
        <begin position="850"/>
        <end position="861"/>
    </location>
</feature>
<dbReference type="RefSeq" id="WP_086929120.1">
    <property type="nucleotide sequence ID" value="NZ_CP021364.1"/>
</dbReference>
<dbReference type="OrthoDB" id="9757917at2"/>
<keyword evidence="3" id="KW-1185">Reference proteome</keyword>
<proteinExistence type="predicted"/>